<dbReference type="InterPro" id="IPR007763">
    <property type="entry name" value="NDUFA12"/>
</dbReference>
<dbReference type="Pfam" id="PF05071">
    <property type="entry name" value="NDUFA12"/>
    <property type="match status" value="1"/>
</dbReference>
<reference evidence="3" key="1">
    <citation type="submission" date="2022-07" db="EMBL/GenBank/DDBJ databases">
        <title>Phylogenomic reconstructions and comparative analyses of Kickxellomycotina fungi.</title>
        <authorList>
            <person name="Reynolds N.K."/>
            <person name="Stajich J.E."/>
            <person name="Barry K."/>
            <person name="Grigoriev I.V."/>
            <person name="Crous P."/>
            <person name="Smith M.E."/>
        </authorList>
    </citation>
    <scope>NUCLEOTIDE SEQUENCE</scope>
    <source>
        <strain evidence="3">NBRC 105413</strain>
    </source>
</reference>
<dbReference type="GO" id="GO:0005739">
    <property type="term" value="C:mitochondrion"/>
    <property type="evidence" value="ECO:0007669"/>
    <property type="project" value="TreeGrafter"/>
</dbReference>
<dbReference type="AlphaFoldDB" id="A0A9W7XM02"/>
<evidence type="ECO:0008006" key="5">
    <source>
        <dbReference type="Google" id="ProtNLM"/>
    </source>
</evidence>
<evidence type="ECO:0000256" key="2">
    <source>
        <dbReference type="SAM" id="MobiDB-lite"/>
    </source>
</evidence>
<organism evidence="3 4">
    <name type="scientific">Coemansia asiatica</name>
    <dbReference type="NCBI Taxonomy" id="1052880"/>
    <lineage>
        <taxon>Eukaryota</taxon>
        <taxon>Fungi</taxon>
        <taxon>Fungi incertae sedis</taxon>
        <taxon>Zoopagomycota</taxon>
        <taxon>Kickxellomycotina</taxon>
        <taxon>Kickxellomycetes</taxon>
        <taxon>Kickxellales</taxon>
        <taxon>Kickxellaceae</taxon>
        <taxon>Coemansia</taxon>
    </lineage>
</organism>
<dbReference type="GO" id="GO:0045271">
    <property type="term" value="C:respiratory chain complex I"/>
    <property type="evidence" value="ECO:0007669"/>
    <property type="project" value="InterPro"/>
</dbReference>
<name>A0A9W7XM02_9FUNG</name>
<dbReference type="GO" id="GO:0032981">
    <property type="term" value="P:mitochondrial respiratory chain complex I assembly"/>
    <property type="evidence" value="ECO:0007669"/>
    <property type="project" value="TreeGrafter"/>
</dbReference>
<dbReference type="Proteomes" id="UP001145021">
    <property type="component" value="Unassembled WGS sequence"/>
</dbReference>
<proteinExistence type="inferred from homology"/>
<dbReference type="EMBL" id="JANBOH010000068">
    <property type="protein sequence ID" value="KAJ1646267.1"/>
    <property type="molecule type" value="Genomic_DNA"/>
</dbReference>
<comment type="caution">
    <text evidence="3">The sequence shown here is derived from an EMBL/GenBank/DDBJ whole genome shotgun (WGS) entry which is preliminary data.</text>
</comment>
<feature type="compositionally biased region" description="Low complexity" evidence="2">
    <location>
        <begin position="156"/>
        <end position="173"/>
    </location>
</feature>
<protein>
    <recommendedName>
        <fullName evidence="5">NADH dehydrogenase [ubiquinone] 1 alpha subcomplex subunit</fullName>
    </recommendedName>
</protein>
<comment type="similarity">
    <text evidence="1">Belongs to the complex I NDUFA12 subunit family.</text>
</comment>
<dbReference type="PANTHER" id="PTHR32470:SF2">
    <property type="entry name" value="NADH DEHYDROGENASE [UBIQUINONE] 1 ALPHA SUBCOMPLEX ASSEMBLY FACTOR 2"/>
    <property type="match status" value="1"/>
</dbReference>
<sequence length="179" mass="21230">MGVLRNAYMLWKSLRLPWRSEVFRGWDLERNMYFERYVRSSSRTRRRVVYSKHLTVSEYRDDIIPVQWQAWMRHTREQPPTVQELIQDVQRRKRLAENVRKLVALEQEQEQEQEQKGKEQAHAVQEGPHSPKRVSPERFQKVTPGEQYQPEEWTPSSLPSSSSSSSATQASAAGRYKKD</sequence>
<accession>A0A9W7XM02</accession>
<gene>
    <name evidence="3" type="ORF">LPJ64_002237</name>
</gene>
<dbReference type="InterPro" id="IPR052618">
    <property type="entry name" value="ComplexI_NDUFA12"/>
</dbReference>
<dbReference type="PANTHER" id="PTHR32470">
    <property type="entry name" value="ADH DEHYDROGENASE [UBIQUINONE] 1 ALPHA SUBCOMPLEX ASSEMBLY FACTOR 2"/>
    <property type="match status" value="1"/>
</dbReference>
<feature type="region of interest" description="Disordered" evidence="2">
    <location>
        <begin position="106"/>
        <end position="179"/>
    </location>
</feature>
<evidence type="ECO:0000313" key="3">
    <source>
        <dbReference type="EMBL" id="KAJ1646267.1"/>
    </source>
</evidence>
<evidence type="ECO:0000256" key="1">
    <source>
        <dbReference type="ARBA" id="ARBA00007355"/>
    </source>
</evidence>
<keyword evidence="4" id="KW-1185">Reference proteome</keyword>
<evidence type="ECO:0000313" key="4">
    <source>
        <dbReference type="Proteomes" id="UP001145021"/>
    </source>
</evidence>